<comment type="caution">
    <text evidence="1">The sequence shown here is derived from an EMBL/GenBank/DDBJ whole genome shotgun (WGS) entry which is preliminary data.</text>
</comment>
<dbReference type="EMBL" id="CM051398">
    <property type="protein sequence ID" value="KAJ4718299.1"/>
    <property type="molecule type" value="Genomic_DNA"/>
</dbReference>
<organism evidence="1 2">
    <name type="scientific">Melia azedarach</name>
    <name type="common">Chinaberry tree</name>
    <dbReference type="NCBI Taxonomy" id="155640"/>
    <lineage>
        <taxon>Eukaryota</taxon>
        <taxon>Viridiplantae</taxon>
        <taxon>Streptophyta</taxon>
        <taxon>Embryophyta</taxon>
        <taxon>Tracheophyta</taxon>
        <taxon>Spermatophyta</taxon>
        <taxon>Magnoliopsida</taxon>
        <taxon>eudicotyledons</taxon>
        <taxon>Gunneridae</taxon>
        <taxon>Pentapetalae</taxon>
        <taxon>rosids</taxon>
        <taxon>malvids</taxon>
        <taxon>Sapindales</taxon>
        <taxon>Meliaceae</taxon>
        <taxon>Melia</taxon>
    </lineage>
</organism>
<gene>
    <name evidence="1" type="ORF">OWV82_009998</name>
</gene>
<keyword evidence="1" id="KW-0378">Hydrolase</keyword>
<dbReference type="Proteomes" id="UP001164539">
    <property type="component" value="Chromosome 5"/>
</dbReference>
<sequence>MEALSFLTPSAMNTKTKMRWQGNDNKPKFIPATGLQLKTSAKLSARAEILNNKREIAASSTPQPLREKIMKQLDKGILLENGFVFRQNFTVRSFEIGIDSKISLGTLTNYLQETSLNHQKGLGLLADGFGSSPKLIPRDLIWVVCWSRIEVDHYPSWGDVMQVDTWKYRSGKSGYGCNWHIRDFNTGKTLMRATSLYVMMNKKTRRFAKIDEEIREELKPCITDSDPMLPNNNRKIIKLNIDNADHVRTGLMPGWTDMDINRHVSHIKLLNYVLEGVPCSIIQSHELSEMFLEYRNECNGDR</sequence>
<evidence type="ECO:0000313" key="1">
    <source>
        <dbReference type="EMBL" id="KAJ4718299.1"/>
    </source>
</evidence>
<protein>
    <submittedName>
        <fullName evidence="1">Acyl-[acyl-carrier-protein] hydrolase</fullName>
    </submittedName>
</protein>
<evidence type="ECO:0000313" key="2">
    <source>
        <dbReference type="Proteomes" id="UP001164539"/>
    </source>
</evidence>
<accession>A0ACC1Y3P7</accession>
<name>A0ACC1Y3P7_MELAZ</name>
<reference evidence="1 2" key="1">
    <citation type="journal article" date="2023" name="Science">
        <title>Complex scaffold remodeling in plant triterpene biosynthesis.</title>
        <authorList>
            <person name="De La Pena R."/>
            <person name="Hodgson H."/>
            <person name="Liu J.C."/>
            <person name="Stephenson M.J."/>
            <person name="Martin A.C."/>
            <person name="Owen C."/>
            <person name="Harkess A."/>
            <person name="Leebens-Mack J."/>
            <person name="Jimenez L.E."/>
            <person name="Osbourn A."/>
            <person name="Sattely E.S."/>
        </authorList>
    </citation>
    <scope>NUCLEOTIDE SEQUENCE [LARGE SCALE GENOMIC DNA]</scope>
    <source>
        <strain evidence="2">cv. JPN11</strain>
        <tissue evidence="1">Leaf</tissue>
    </source>
</reference>
<proteinExistence type="predicted"/>
<keyword evidence="2" id="KW-1185">Reference proteome</keyword>